<dbReference type="Proteomes" id="UP000316270">
    <property type="component" value="Chromosome 1"/>
</dbReference>
<protein>
    <submittedName>
        <fullName evidence="2">Uncharacterized protein</fullName>
    </submittedName>
</protein>
<feature type="compositionally biased region" description="Basic and acidic residues" evidence="1">
    <location>
        <begin position="137"/>
        <end position="168"/>
    </location>
</feature>
<evidence type="ECO:0000313" key="2">
    <source>
        <dbReference type="EMBL" id="QDS68063.1"/>
    </source>
</evidence>
<evidence type="ECO:0000313" key="3">
    <source>
        <dbReference type="Proteomes" id="UP000316270"/>
    </source>
</evidence>
<feature type="region of interest" description="Disordered" evidence="1">
    <location>
        <begin position="133"/>
        <end position="176"/>
    </location>
</feature>
<accession>A0A517KXF6</accession>
<sequence length="207" mass="22972">MCFPFPPRKGVRSASPALELNLNPNISTSSSSYNEIVKQARFPLGPATAAAQKPELHQTRSIRRAPVTPKASDDQTQTPYYHLQNAHDRQVLDDANSADGQFRLKQREQRLVVQHGISIRDFAFERIPKRTGLADGEVGREPRTKAEGKRKEEGNGEKMLGRDLRRADSITSSSISGAPSFCSLDIQQQQLVLDAWRTSEGMDSVDA</sequence>
<keyword evidence="3" id="KW-1185">Reference proteome</keyword>
<gene>
    <name evidence="2" type="ORF">FKW77_009843</name>
</gene>
<dbReference type="AlphaFoldDB" id="A0A517KXF6"/>
<dbReference type="EMBL" id="CP042185">
    <property type="protein sequence ID" value="QDS68063.1"/>
    <property type="molecule type" value="Genomic_DNA"/>
</dbReference>
<evidence type="ECO:0000256" key="1">
    <source>
        <dbReference type="SAM" id="MobiDB-lite"/>
    </source>
</evidence>
<reference evidence="2 3" key="1">
    <citation type="submission" date="2019-07" db="EMBL/GenBank/DDBJ databases">
        <title>Finished genome of Venturia effusa.</title>
        <authorList>
            <person name="Young C.A."/>
            <person name="Cox M.P."/>
            <person name="Ganley A.R.D."/>
            <person name="David W.J."/>
        </authorList>
    </citation>
    <scope>NUCLEOTIDE SEQUENCE [LARGE SCALE GENOMIC DNA]</scope>
    <source>
        <strain evidence="3">albino</strain>
    </source>
</reference>
<name>A0A517KXF6_9PEZI</name>
<proteinExistence type="predicted"/>
<organism evidence="2 3">
    <name type="scientific">Venturia effusa</name>
    <dbReference type="NCBI Taxonomy" id="50376"/>
    <lineage>
        <taxon>Eukaryota</taxon>
        <taxon>Fungi</taxon>
        <taxon>Dikarya</taxon>
        <taxon>Ascomycota</taxon>
        <taxon>Pezizomycotina</taxon>
        <taxon>Dothideomycetes</taxon>
        <taxon>Pleosporomycetidae</taxon>
        <taxon>Venturiales</taxon>
        <taxon>Venturiaceae</taxon>
        <taxon>Venturia</taxon>
    </lineage>
</organism>